<dbReference type="PANTHER" id="PTHR43394:SF1">
    <property type="entry name" value="ATP-BINDING CASSETTE SUB-FAMILY B MEMBER 10, MITOCHONDRIAL"/>
    <property type="match status" value="1"/>
</dbReference>
<organism evidence="11 12">
    <name type="scientific">Sorangium cellulosum</name>
    <name type="common">Polyangium cellulosum</name>
    <dbReference type="NCBI Taxonomy" id="56"/>
    <lineage>
        <taxon>Bacteria</taxon>
        <taxon>Pseudomonadati</taxon>
        <taxon>Myxococcota</taxon>
        <taxon>Polyangia</taxon>
        <taxon>Polyangiales</taxon>
        <taxon>Polyangiaceae</taxon>
        <taxon>Sorangium</taxon>
    </lineage>
</organism>
<comment type="subcellular location">
    <subcellularLocation>
        <location evidence="1">Cell membrane</location>
        <topology evidence="1">Multi-pass membrane protein</topology>
    </subcellularLocation>
</comment>
<dbReference type="CDD" id="cd03249">
    <property type="entry name" value="ABC_MTABC3_MDL1_MDL2"/>
    <property type="match status" value="1"/>
</dbReference>
<dbReference type="PROSITE" id="PS50929">
    <property type="entry name" value="ABC_TM1F"/>
    <property type="match status" value="1"/>
</dbReference>
<evidence type="ECO:0000259" key="10">
    <source>
        <dbReference type="PROSITE" id="PS50929"/>
    </source>
</evidence>
<feature type="transmembrane region" description="Helical" evidence="8">
    <location>
        <begin position="70"/>
        <end position="92"/>
    </location>
</feature>
<evidence type="ECO:0000313" key="12">
    <source>
        <dbReference type="Proteomes" id="UP000075420"/>
    </source>
</evidence>
<keyword evidence="2" id="KW-0813">Transport</keyword>
<dbReference type="GO" id="GO:0005524">
    <property type="term" value="F:ATP binding"/>
    <property type="evidence" value="ECO:0007669"/>
    <property type="project" value="UniProtKB-KW"/>
</dbReference>
<dbReference type="GO" id="GO:0016887">
    <property type="term" value="F:ATP hydrolysis activity"/>
    <property type="evidence" value="ECO:0007669"/>
    <property type="project" value="InterPro"/>
</dbReference>
<feature type="domain" description="ABC transmembrane type-1" evidence="10">
    <location>
        <begin position="30"/>
        <end position="313"/>
    </location>
</feature>
<dbReference type="FunFam" id="1.20.1560.10:FF:000058">
    <property type="entry name" value="ABC transporter B family member 25"/>
    <property type="match status" value="1"/>
</dbReference>
<dbReference type="SUPFAM" id="SSF90123">
    <property type="entry name" value="ABC transporter transmembrane region"/>
    <property type="match status" value="1"/>
</dbReference>
<dbReference type="EMBL" id="JELY01003546">
    <property type="protein sequence ID" value="KYF48062.1"/>
    <property type="molecule type" value="Genomic_DNA"/>
</dbReference>
<gene>
    <name evidence="11" type="ORF">BE08_21455</name>
</gene>
<evidence type="ECO:0000256" key="8">
    <source>
        <dbReference type="SAM" id="Phobius"/>
    </source>
</evidence>
<dbReference type="InterPro" id="IPR017871">
    <property type="entry name" value="ABC_transporter-like_CS"/>
</dbReference>
<dbReference type="SMART" id="SM00382">
    <property type="entry name" value="AAA"/>
    <property type="match status" value="1"/>
</dbReference>
<evidence type="ECO:0000256" key="1">
    <source>
        <dbReference type="ARBA" id="ARBA00004651"/>
    </source>
</evidence>
<dbReference type="GO" id="GO:0005886">
    <property type="term" value="C:plasma membrane"/>
    <property type="evidence" value="ECO:0007669"/>
    <property type="project" value="UniProtKB-SubCell"/>
</dbReference>
<feature type="transmembrane region" description="Helical" evidence="8">
    <location>
        <begin position="149"/>
        <end position="166"/>
    </location>
</feature>
<keyword evidence="5" id="KW-0067">ATP-binding</keyword>
<evidence type="ECO:0000256" key="4">
    <source>
        <dbReference type="ARBA" id="ARBA00022741"/>
    </source>
</evidence>
<feature type="domain" description="ABC transporter" evidence="9">
    <location>
        <begin position="346"/>
        <end position="582"/>
    </location>
</feature>
<dbReference type="Pfam" id="PF00005">
    <property type="entry name" value="ABC_tran"/>
    <property type="match status" value="1"/>
</dbReference>
<feature type="transmembrane region" description="Helical" evidence="8">
    <location>
        <begin position="284"/>
        <end position="304"/>
    </location>
</feature>
<keyword evidence="7 8" id="KW-0472">Membrane</keyword>
<accession>A0A150P060</accession>
<dbReference type="Pfam" id="PF00664">
    <property type="entry name" value="ABC_membrane"/>
    <property type="match status" value="1"/>
</dbReference>
<evidence type="ECO:0000256" key="7">
    <source>
        <dbReference type="ARBA" id="ARBA00023136"/>
    </source>
</evidence>
<dbReference type="InterPro" id="IPR027417">
    <property type="entry name" value="P-loop_NTPase"/>
</dbReference>
<proteinExistence type="predicted"/>
<dbReference type="Gene3D" id="1.20.1560.10">
    <property type="entry name" value="ABC transporter type 1, transmembrane domain"/>
    <property type="match status" value="1"/>
</dbReference>
<dbReference type="InterPro" id="IPR039421">
    <property type="entry name" value="Type_1_exporter"/>
</dbReference>
<name>A0A150P060_SORCE</name>
<dbReference type="InterPro" id="IPR003439">
    <property type="entry name" value="ABC_transporter-like_ATP-bd"/>
</dbReference>
<dbReference type="PANTHER" id="PTHR43394">
    <property type="entry name" value="ATP-DEPENDENT PERMEASE MDL1, MITOCHONDRIAL"/>
    <property type="match status" value="1"/>
</dbReference>
<dbReference type="InterPro" id="IPR036640">
    <property type="entry name" value="ABC1_TM_sf"/>
</dbReference>
<reference evidence="11 12" key="1">
    <citation type="submission" date="2014-02" db="EMBL/GenBank/DDBJ databases">
        <title>The small core and large imbalanced accessory genome model reveals a collaborative survival strategy of Sorangium cellulosum strains in nature.</title>
        <authorList>
            <person name="Han K."/>
            <person name="Peng R."/>
            <person name="Blom J."/>
            <person name="Li Y.-Z."/>
        </authorList>
    </citation>
    <scope>NUCLEOTIDE SEQUENCE [LARGE SCALE GENOMIC DNA]</scope>
    <source>
        <strain evidence="11 12">So0157-25</strain>
    </source>
</reference>
<evidence type="ECO:0000256" key="6">
    <source>
        <dbReference type="ARBA" id="ARBA00022989"/>
    </source>
</evidence>
<dbReference type="PROSITE" id="PS50893">
    <property type="entry name" value="ABC_TRANSPORTER_2"/>
    <property type="match status" value="1"/>
</dbReference>
<dbReference type="Gene3D" id="3.40.50.300">
    <property type="entry name" value="P-loop containing nucleotide triphosphate hydrolases"/>
    <property type="match status" value="1"/>
</dbReference>
<dbReference type="PIRSF" id="PIRSF002773">
    <property type="entry name" value="ABC_prm/ATPase_B"/>
    <property type="match status" value="1"/>
</dbReference>
<dbReference type="PROSITE" id="PS00211">
    <property type="entry name" value="ABC_TRANSPORTER_1"/>
    <property type="match status" value="1"/>
</dbReference>
<feature type="transmembrane region" description="Helical" evidence="8">
    <location>
        <begin position="26"/>
        <end position="50"/>
    </location>
</feature>
<feature type="transmembrane region" description="Helical" evidence="8">
    <location>
        <begin position="253"/>
        <end position="272"/>
    </location>
</feature>
<dbReference type="Proteomes" id="UP000075420">
    <property type="component" value="Unassembled WGS sequence"/>
</dbReference>
<dbReference type="SUPFAM" id="SSF52540">
    <property type="entry name" value="P-loop containing nucleoside triphosphate hydrolases"/>
    <property type="match status" value="1"/>
</dbReference>
<comment type="caution">
    <text evidence="11">The sequence shown here is derived from an EMBL/GenBank/DDBJ whole genome shotgun (WGS) entry which is preliminary data.</text>
</comment>
<dbReference type="GO" id="GO:0015421">
    <property type="term" value="F:ABC-type oligopeptide transporter activity"/>
    <property type="evidence" value="ECO:0007669"/>
    <property type="project" value="TreeGrafter"/>
</dbReference>
<sequence length="594" mass="63831">MQSPADGRRPRPAHLRRLLGLARPELGKLALGTVFLAIGSGVTLLVPQWMRRIIDDALGPGSSVAAIDGAALWLALLIVVQAAAIALRYALFSTAGERVVARLRAQLFEHLLRQEVAFFDDHRTGELTNRLASDTTVLQSAVSVNVSMALRYAASVVGGVAFLFYTSPRLTVLMLAVVPVVAIGSVAYGRRVRRLSRSVQDALARASEVAEEALSGLRTVRAFAAEQREAARYAGRVAESFELARSRIRASSTFLGVVNLAGYSAAALVLWYGGHLVVDGRLTLGGLTSFLIYTFVVAFALGGLSDLWADLMKAMGAAERIFDLLDREPAMPDTGGLTPHAVQGRLELQRVRFSYPTRRDVPVLKGIDLSARPGEVIALVGPSGAGKSTIASLLLRLYDPDDGRILLDGHDLRALSPTWLRRQIGIVAQEPLLFATSVADNIRYGRESATDAEVEAAARAANAHDFIARFPEGYRTLVGERGVQLSGGQKQRVAIARAMLKDPRLLVLDEATSALDAESEHLVKGALDALMKGRTTLIIAHRLSTVMGADRVLVMDGGTIVQSGAHAALIAQDGLYRRLVERQFVSAELRTTAG</sequence>
<evidence type="ECO:0000256" key="3">
    <source>
        <dbReference type="ARBA" id="ARBA00022692"/>
    </source>
</evidence>
<dbReference type="GO" id="GO:0090374">
    <property type="term" value="P:oligopeptide export from mitochondrion"/>
    <property type="evidence" value="ECO:0007669"/>
    <property type="project" value="TreeGrafter"/>
</dbReference>
<evidence type="ECO:0000256" key="5">
    <source>
        <dbReference type="ARBA" id="ARBA00022840"/>
    </source>
</evidence>
<dbReference type="CDD" id="cd18557">
    <property type="entry name" value="ABC_6TM_TAP_ABCB8_10_like"/>
    <property type="match status" value="1"/>
</dbReference>
<protein>
    <submittedName>
        <fullName evidence="11">ABC transporter permease</fullName>
    </submittedName>
</protein>
<dbReference type="InterPro" id="IPR003593">
    <property type="entry name" value="AAA+_ATPase"/>
</dbReference>
<evidence type="ECO:0000259" key="9">
    <source>
        <dbReference type="PROSITE" id="PS50893"/>
    </source>
</evidence>
<dbReference type="AlphaFoldDB" id="A0A150P060"/>
<dbReference type="InterPro" id="IPR011527">
    <property type="entry name" value="ABC1_TM_dom"/>
</dbReference>
<keyword evidence="4" id="KW-0547">Nucleotide-binding</keyword>
<dbReference type="FunFam" id="3.40.50.300:FF:000403">
    <property type="entry name" value="ATP-binding cassette sub-family B member 8, mitochondrial"/>
    <property type="match status" value="1"/>
</dbReference>
<evidence type="ECO:0000313" key="11">
    <source>
        <dbReference type="EMBL" id="KYF48062.1"/>
    </source>
</evidence>
<keyword evidence="6 8" id="KW-1133">Transmembrane helix</keyword>
<evidence type="ECO:0000256" key="2">
    <source>
        <dbReference type="ARBA" id="ARBA00022448"/>
    </source>
</evidence>
<keyword evidence="3 8" id="KW-0812">Transmembrane</keyword>
<feature type="transmembrane region" description="Helical" evidence="8">
    <location>
        <begin position="172"/>
        <end position="189"/>
    </location>
</feature>